<name>A0A7W9SKW1_ARMRO</name>
<sequence>MVTPPSVTLTSARDARQVVVTGFFGGMPRDLTEKAVLVSDNPKVAKLVGSRVAVAGDGKTRVTVKVAGKVFTVPVSVSGATKPDPVRFAFETVPILTKQGCAGGSCHGSPHGKGGFSLSLFGYEPKIDRIALTRDGFSRRVNTLEPAESLILKKPTLAIPHVGGKRLRVGDARYATLNRWIAEGAEVGVPSVGVAKIEVTPSGRRVLEAPYKNQQISVIAELTDGTKRDVTALATYESSHPSVASVDPDGKITGKSRGFAAVSVRYLDKVQALDLTVVEPRPGFVWKPQPEKNAIDGLVNARLKQLQCLPAPTCSDSEFLRRVSLDLTGMLPGAAASKAFLADKSPDKRERLIDSLLTSEEFARFWALKKADLMRVSPRHLTPEQAGRFSRWLVEATRQNMPYDKLADAILTATGGTEQSPAASYFLAIKTPEERTELTAQVFLGSRIECAKCHNHPFENWTMRDYYKIAAVFARTEAKKGKVTLAATGEVQHPTTGESMEPWSKPGSPTEDRRTAFARWLTTPQNPFFARVEANRIWAELTGRGIVEPVDDFRASNPPSNPALLDWLTQEFVKSGFDRKKLIKLICQSQTYQRVSVAPSAADEALFSHAKVRLLTAEQLQDAIGVTAGTLVPTATLPTQLAALESKLQQRDSALEAEFTRWFTAQTRLAKGLSLWQSTWSDSGTPLTQIQEGKEFRFEETERQTRTLTRTIHSHSERTVTVMLRFSDQATLKLNGVAVMGNLRRPLSLALKPGENTIELRMTGDNLTFTWTLEDDTSGLSSPLIEALRAEKTAPAHDFYLANDPERTELLRQKATLEDRVAYATQRPWPEQTAFTKTFGQPARETACTCERRQTPTLLQALELLNGRTSYETVAAGAARYAALPDTQLLDELYLTALSRLPTVKERTVATAFLKNAPERTAAVTDLLWTVVNTQEFLFQK</sequence>
<dbReference type="PANTHER" id="PTHR35889:SF3">
    <property type="entry name" value="F-BOX DOMAIN-CONTAINING PROTEIN"/>
    <property type="match status" value="1"/>
</dbReference>
<accession>A0A7W9SKW1</accession>
<dbReference type="InterPro" id="IPR008964">
    <property type="entry name" value="Invasin/intimin_cell_adhesion"/>
</dbReference>
<evidence type="ECO:0000259" key="1">
    <source>
        <dbReference type="SMART" id="SM00635"/>
    </source>
</evidence>
<reference evidence="2 3" key="1">
    <citation type="submission" date="2020-08" db="EMBL/GenBank/DDBJ databases">
        <title>Genomic Encyclopedia of Type Strains, Phase IV (KMG-IV): sequencing the most valuable type-strain genomes for metagenomic binning, comparative biology and taxonomic classification.</title>
        <authorList>
            <person name="Goeker M."/>
        </authorList>
    </citation>
    <scope>NUCLEOTIDE SEQUENCE [LARGE SCALE GENOMIC DNA]</scope>
    <source>
        <strain evidence="2 3">DSM 23562</strain>
    </source>
</reference>
<proteinExistence type="predicted"/>
<dbReference type="InterPro" id="IPR003343">
    <property type="entry name" value="Big_2"/>
</dbReference>
<evidence type="ECO:0000313" key="3">
    <source>
        <dbReference type="Proteomes" id="UP000520814"/>
    </source>
</evidence>
<dbReference type="SUPFAM" id="SSF49373">
    <property type="entry name" value="Invasin/intimin cell-adhesion fragments"/>
    <property type="match status" value="1"/>
</dbReference>
<dbReference type="RefSeq" id="WP_184192057.1">
    <property type="nucleotide sequence ID" value="NZ_JACHGW010000001.1"/>
</dbReference>
<organism evidence="2 3">
    <name type="scientific">Armatimonas rosea</name>
    <dbReference type="NCBI Taxonomy" id="685828"/>
    <lineage>
        <taxon>Bacteria</taxon>
        <taxon>Bacillati</taxon>
        <taxon>Armatimonadota</taxon>
        <taxon>Armatimonadia</taxon>
        <taxon>Armatimonadales</taxon>
        <taxon>Armatimonadaceae</taxon>
        <taxon>Armatimonas</taxon>
    </lineage>
</organism>
<feature type="domain" description="BIG2" evidence="1">
    <location>
        <begin position="1"/>
        <end position="76"/>
    </location>
</feature>
<dbReference type="EMBL" id="JACHGW010000001">
    <property type="protein sequence ID" value="MBB6048455.1"/>
    <property type="molecule type" value="Genomic_DNA"/>
</dbReference>
<dbReference type="AlphaFoldDB" id="A0A7W9SKW1"/>
<dbReference type="Pfam" id="PF07587">
    <property type="entry name" value="PSD1"/>
    <property type="match status" value="2"/>
</dbReference>
<dbReference type="InterPro" id="IPR011444">
    <property type="entry name" value="DUF1549"/>
</dbReference>
<dbReference type="Proteomes" id="UP000520814">
    <property type="component" value="Unassembled WGS sequence"/>
</dbReference>
<dbReference type="SMART" id="SM00635">
    <property type="entry name" value="BID_2"/>
    <property type="match status" value="2"/>
</dbReference>
<dbReference type="PANTHER" id="PTHR35889">
    <property type="entry name" value="CYCLOINULO-OLIGOSACCHARIDE FRUCTANOTRANSFERASE-RELATED"/>
    <property type="match status" value="1"/>
</dbReference>
<evidence type="ECO:0000313" key="2">
    <source>
        <dbReference type="EMBL" id="MBB6048455.1"/>
    </source>
</evidence>
<comment type="caution">
    <text evidence="2">The sequence shown here is derived from an EMBL/GenBank/DDBJ whole genome shotgun (WGS) entry which is preliminary data.</text>
</comment>
<keyword evidence="3" id="KW-1185">Reference proteome</keyword>
<protein>
    <recommendedName>
        <fullName evidence="1">BIG2 domain-containing protein</fullName>
    </recommendedName>
</protein>
<dbReference type="Gene3D" id="2.60.40.1080">
    <property type="match status" value="1"/>
</dbReference>
<dbReference type="Pfam" id="PF07583">
    <property type="entry name" value="PSCyt2"/>
    <property type="match status" value="1"/>
</dbReference>
<gene>
    <name evidence="2" type="ORF">HNQ39_000217</name>
</gene>
<feature type="domain" description="BIG2" evidence="1">
    <location>
        <begin position="193"/>
        <end position="276"/>
    </location>
</feature>
<dbReference type="InterPro" id="IPR022655">
    <property type="entry name" value="DUF1553"/>
</dbReference>